<accession>A0ABM7T3R9</accession>
<evidence type="ECO:0000313" key="2">
    <source>
        <dbReference type="EMBL" id="BCZ45498.1"/>
    </source>
</evidence>
<dbReference type="Proteomes" id="UP000824633">
    <property type="component" value="Chromosome"/>
</dbReference>
<name>A0ABM7T3R9_9CLOT</name>
<evidence type="ECO:0000313" key="3">
    <source>
        <dbReference type="Proteomes" id="UP000824633"/>
    </source>
</evidence>
<keyword evidence="1" id="KW-0472">Membrane</keyword>
<organism evidence="2 3">
    <name type="scientific">Clostridium gelidum</name>
    <dbReference type="NCBI Taxonomy" id="704125"/>
    <lineage>
        <taxon>Bacteria</taxon>
        <taxon>Bacillati</taxon>
        <taxon>Bacillota</taxon>
        <taxon>Clostridia</taxon>
        <taxon>Eubacteriales</taxon>
        <taxon>Clostridiaceae</taxon>
        <taxon>Clostridium</taxon>
    </lineage>
</organism>
<feature type="transmembrane region" description="Helical" evidence="1">
    <location>
        <begin position="38"/>
        <end position="58"/>
    </location>
</feature>
<keyword evidence="3" id="KW-1185">Reference proteome</keyword>
<sequence length="292" mass="30650">MKNGSDSEAFAAFDDEPKAAVKQVTLLSGGKKEEKKGFNWGLLAKCALAVAVVAVSVLTLGVGTTLLIGAVMAATAVVGAINETAGKILYTAEEIVCGTITVVASAVSIYITGGIDSPLAAVAIAHGVNSIADGIRDINHIANGEMDKVGSENYLRDDFYTPVGTKGGKLVGSGIDTGEKIFTGKDTNYTDKMGQLGGDVGYAGYYIADAKSGYDSAKEATTVLKNIPKLKSLNSTYYETGNWVDGYKRMNDLQIWTEGSSIPAKGYAAINGSLNSQGLYYDGKDVFDRYLK</sequence>
<dbReference type="RefSeq" id="WP_224037093.1">
    <property type="nucleotide sequence ID" value="NZ_AP024849.1"/>
</dbReference>
<keyword evidence="1" id="KW-1133">Transmembrane helix</keyword>
<proteinExistence type="predicted"/>
<reference evidence="3" key="1">
    <citation type="submission" date="2021-07" db="EMBL/GenBank/DDBJ databases">
        <title>Complete genome sequencing of a Clostridium isolate.</title>
        <authorList>
            <person name="Ueki A."/>
            <person name="Tonouchi A."/>
        </authorList>
    </citation>
    <scope>NUCLEOTIDE SEQUENCE [LARGE SCALE GENOMIC DNA]</scope>
    <source>
        <strain evidence="3">C5S11</strain>
    </source>
</reference>
<feature type="transmembrane region" description="Helical" evidence="1">
    <location>
        <begin position="88"/>
        <end position="111"/>
    </location>
</feature>
<protein>
    <submittedName>
        <fullName evidence="2">Uncharacterized protein</fullName>
    </submittedName>
</protein>
<gene>
    <name evidence="2" type="ORF">psyc5s11_15650</name>
</gene>
<keyword evidence="1" id="KW-0812">Transmembrane</keyword>
<dbReference type="EMBL" id="AP024849">
    <property type="protein sequence ID" value="BCZ45498.1"/>
    <property type="molecule type" value="Genomic_DNA"/>
</dbReference>
<evidence type="ECO:0000256" key="1">
    <source>
        <dbReference type="SAM" id="Phobius"/>
    </source>
</evidence>